<evidence type="ECO:0000256" key="14">
    <source>
        <dbReference type="ARBA" id="ARBA00048170"/>
    </source>
</evidence>
<comment type="catalytic activity">
    <reaction evidence="14">
        <text>resolvin D1 + NAD(+) = 17-oxoresolvin D1 + NADH + H(+)</text>
        <dbReference type="Rhea" id="RHEA:50128"/>
        <dbReference type="ChEBI" id="CHEBI:15378"/>
        <dbReference type="ChEBI" id="CHEBI:57540"/>
        <dbReference type="ChEBI" id="CHEBI:57945"/>
        <dbReference type="ChEBI" id="CHEBI:132079"/>
        <dbReference type="ChEBI" id="CHEBI:132081"/>
    </reaction>
    <physiologicalReaction direction="left-to-right" evidence="14">
        <dbReference type="Rhea" id="RHEA:50129"/>
    </physiologicalReaction>
</comment>
<dbReference type="PRINTS" id="PR00080">
    <property type="entry name" value="SDRFAMILY"/>
</dbReference>
<dbReference type="EC" id="1.1.1.141" evidence="3"/>
<comment type="catalytic activity">
    <reaction evidence="16">
        <text>lipoxin A4 + NAD(+) = 15-oxo-(5S,6R)-dihydroxy-(7E,9E,11Z,13E)-eicosatetraenoate + NADH + H(+)</text>
        <dbReference type="Rhea" id="RHEA:41572"/>
        <dbReference type="ChEBI" id="CHEBI:15378"/>
        <dbReference type="ChEBI" id="CHEBI:57540"/>
        <dbReference type="ChEBI" id="CHEBI:57945"/>
        <dbReference type="ChEBI" id="CHEBI:67026"/>
        <dbReference type="ChEBI" id="CHEBI:78311"/>
    </reaction>
    <physiologicalReaction direction="left-to-right" evidence="16">
        <dbReference type="Rhea" id="RHEA:41573"/>
    </physiologicalReaction>
</comment>
<name>A0A9N9T2C6_DIABA</name>
<dbReference type="FunFam" id="3.40.50.720:FF:000149">
    <property type="entry name" value="15-hydroxyprostaglandin dehydrogenase [NAD(+)]"/>
    <property type="match status" value="1"/>
</dbReference>
<comment type="catalytic activity">
    <reaction evidence="19">
        <text>resolvin D2 + NAD(+) = 16-oxoresolvin D2 + NADH + H(+)</text>
        <dbReference type="Rhea" id="RHEA:53588"/>
        <dbReference type="ChEBI" id="CHEBI:15378"/>
        <dbReference type="ChEBI" id="CHEBI:57540"/>
        <dbReference type="ChEBI" id="CHEBI:57945"/>
        <dbReference type="ChEBI" id="CHEBI:133367"/>
        <dbReference type="ChEBI" id="CHEBI:137498"/>
    </reaction>
    <physiologicalReaction direction="left-to-right" evidence="19">
        <dbReference type="Rhea" id="RHEA:53589"/>
    </physiologicalReaction>
</comment>
<evidence type="ECO:0000256" key="6">
    <source>
        <dbReference type="ARBA" id="ARBA00041812"/>
    </source>
</evidence>
<gene>
    <name evidence="23" type="ORF">DIABBA_LOCUS7532</name>
</gene>
<evidence type="ECO:0000256" key="21">
    <source>
        <dbReference type="ARBA" id="ARBA00049188"/>
    </source>
</evidence>
<accession>A0A9N9T2C6</accession>
<evidence type="ECO:0000256" key="5">
    <source>
        <dbReference type="ARBA" id="ARBA00040276"/>
    </source>
</evidence>
<evidence type="ECO:0000256" key="19">
    <source>
        <dbReference type="ARBA" id="ARBA00048921"/>
    </source>
</evidence>
<evidence type="ECO:0000256" key="12">
    <source>
        <dbReference type="ARBA" id="ARBA00048140"/>
    </source>
</evidence>
<evidence type="ECO:0000256" key="11">
    <source>
        <dbReference type="ARBA" id="ARBA00048008"/>
    </source>
</evidence>
<dbReference type="OrthoDB" id="417891at2759"/>
<evidence type="ECO:0000256" key="9">
    <source>
        <dbReference type="ARBA" id="ARBA00047325"/>
    </source>
</evidence>
<evidence type="ECO:0000256" key="10">
    <source>
        <dbReference type="ARBA" id="ARBA00047672"/>
    </source>
</evidence>
<dbReference type="PRINTS" id="PR00081">
    <property type="entry name" value="GDHRDH"/>
</dbReference>
<sequence length="273" mass="30479">MVFEIKNKVAIVTGGASGIGLAFVKQLLQCGVRGVVIADINAEAGKKISEELNKEFGVEKVVFVQTDVRDQKSLENAFVTTLNHFKYIDILINNAGVCMENQWETTVDINLKGTIGGMILGMEKYLRYHKEGDEAVILNVSSLSVTDKVFITPVYVATKYGVIGLTRNWGDPFHYNRTKVRVLAICPGMTETPILDNLRHRLLNEEYTAMYDEVIREFEVLCQPADHVAKVSMSLLEHAPNGSAWIIEGSEAPYQLKHLDKSAFKDNLLKIDT</sequence>
<evidence type="ECO:0000256" key="13">
    <source>
        <dbReference type="ARBA" id="ARBA00048144"/>
    </source>
</evidence>
<dbReference type="InterPro" id="IPR020904">
    <property type="entry name" value="Sc_DH/Rdtase_CS"/>
</dbReference>
<comment type="catalytic activity">
    <reaction evidence="11">
        <text>14-hydroxy-(4Z,7Z,10Z,12E,16Z,19Z)-docosahexaenoate + NAD(+) = 14-oxo-(4Z,7Z,10Z,12E,16Z,19Z)-docosahexaenoate + NADH + H(+)</text>
        <dbReference type="Rhea" id="RHEA:48952"/>
        <dbReference type="ChEBI" id="CHEBI:15378"/>
        <dbReference type="ChEBI" id="CHEBI:57540"/>
        <dbReference type="ChEBI" id="CHEBI:57945"/>
        <dbReference type="ChEBI" id="CHEBI:90866"/>
        <dbReference type="ChEBI" id="CHEBI:90867"/>
    </reaction>
    <physiologicalReaction direction="left-to-right" evidence="11">
        <dbReference type="Rhea" id="RHEA:48953"/>
    </physiologicalReaction>
</comment>
<comment type="catalytic activity">
    <reaction evidence="17">
        <text>prostaglandin A1 + NAD(+) = 15-oxo-prostaglandin A1 + NADH + H(+)</text>
        <dbReference type="Rhea" id="RHEA:41263"/>
        <dbReference type="ChEBI" id="CHEBI:15378"/>
        <dbReference type="ChEBI" id="CHEBI:57398"/>
        <dbReference type="ChEBI" id="CHEBI:57540"/>
        <dbReference type="ChEBI" id="CHEBI:57945"/>
        <dbReference type="ChEBI" id="CHEBI:85072"/>
    </reaction>
    <physiologicalReaction direction="left-to-right" evidence="17">
        <dbReference type="Rhea" id="RHEA:41264"/>
    </physiologicalReaction>
</comment>
<dbReference type="AlphaFoldDB" id="A0A9N9T2C6"/>
<evidence type="ECO:0000256" key="20">
    <source>
        <dbReference type="ARBA" id="ARBA00049151"/>
    </source>
</evidence>
<dbReference type="GO" id="GO:0047034">
    <property type="term" value="F:15-hydroxyicosatetraenoate dehydrogenase activity"/>
    <property type="evidence" value="ECO:0007669"/>
    <property type="project" value="UniProtKB-EC"/>
</dbReference>
<dbReference type="Pfam" id="PF00106">
    <property type="entry name" value="adh_short"/>
    <property type="match status" value="1"/>
</dbReference>
<reference evidence="23" key="1">
    <citation type="submission" date="2022-01" db="EMBL/GenBank/DDBJ databases">
        <authorList>
            <person name="King R."/>
        </authorList>
    </citation>
    <scope>NUCLEOTIDE SEQUENCE</scope>
</reference>
<dbReference type="GO" id="GO:0005737">
    <property type="term" value="C:cytoplasm"/>
    <property type="evidence" value="ECO:0007669"/>
    <property type="project" value="TreeGrafter"/>
</dbReference>
<keyword evidence="2" id="KW-0560">Oxidoreductase</keyword>
<comment type="catalytic activity">
    <reaction evidence="13">
        <text>(11R)-hydroxy-(5Z,8Z,12E,14Z)-eicosatetraenoate + NAD(+) = 11-oxo-(5Z,8Z,12E,14Z)-eicosatetraenoate + NADH + H(+)</text>
        <dbReference type="Rhea" id="RHEA:48640"/>
        <dbReference type="ChEBI" id="CHEBI:15378"/>
        <dbReference type="ChEBI" id="CHEBI:57540"/>
        <dbReference type="ChEBI" id="CHEBI:57945"/>
        <dbReference type="ChEBI" id="CHEBI:78836"/>
        <dbReference type="ChEBI" id="CHEBI:90697"/>
    </reaction>
    <physiologicalReaction direction="left-to-right" evidence="13">
        <dbReference type="Rhea" id="RHEA:48641"/>
    </physiologicalReaction>
</comment>
<keyword evidence="24" id="KW-1185">Reference proteome</keyword>
<protein>
    <recommendedName>
        <fullName evidence="5">15-hydroxyprostaglandin dehydrogenase [NAD(+)]</fullName>
        <ecNumber evidence="3">1.1.1.141</ecNumber>
        <ecNumber evidence="4">1.1.1.232</ecNumber>
    </recommendedName>
    <alternativeName>
        <fullName evidence="7">Eicosanoid/docosanoid dehydrogenase [NAD(+)]</fullName>
    </alternativeName>
    <alternativeName>
        <fullName evidence="6">Prostaglandin dehydrogenase 1</fullName>
    </alternativeName>
</protein>
<comment type="catalytic activity">
    <reaction evidence="21">
        <text>resolvin E1 + NAD(+) = 18-oxo-resolvin E1 + NADH + H(+)</text>
        <dbReference type="Rhea" id="RHEA:49244"/>
        <dbReference type="ChEBI" id="CHEBI:15378"/>
        <dbReference type="ChEBI" id="CHEBI:57540"/>
        <dbReference type="ChEBI" id="CHEBI:57945"/>
        <dbReference type="ChEBI" id="CHEBI:91000"/>
        <dbReference type="ChEBI" id="CHEBI:91001"/>
    </reaction>
    <physiologicalReaction direction="left-to-right" evidence="21">
        <dbReference type="Rhea" id="RHEA:49245"/>
    </physiologicalReaction>
</comment>
<evidence type="ECO:0000256" key="1">
    <source>
        <dbReference type="ARBA" id="ARBA00006484"/>
    </source>
</evidence>
<comment type="catalytic activity">
    <reaction evidence="15">
        <text>resolvin D2 + NAD(+) = 7-oxoresolvin D2 + NADH + H(+)</text>
        <dbReference type="Rhea" id="RHEA:53584"/>
        <dbReference type="ChEBI" id="CHEBI:15378"/>
        <dbReference type="ChEBI" id="CHEBI:57540"/>
        <dbReference type="ChEBI" id="CHEBI:57945"/>
        <dbReference type="ChEBI" id="CHEBI:133367"/>
        <dbReference type="ChEBI" id="CHEBI:137497"/>
    </reaction>
    <physiologicalReaction direction="left-to-right" evidence="15">
        <dbReference type="Rhea" id="RHEA:53585"/>
    </physiologicalReaction>
</comment>
<evidence type="ECO:0000256" key="18">
    <source>
        <dbReference type="ARBA" id="ARBA00048739"/>
    </source>
</evidence>
<dbReference type="Proteomes" id="UP001153709">
    <property type="component" value="Chromosome 5"/>
</dbReference>
<dbReference type="SUPFAM" id="SSF51735">
    <property type="entry name" value="NAD(P)-binding Rossmann-fold domains"/>
    <property type="match status" value="1"/>
</dbReference>
<comment type="catalytic activity">
    <reaction evidence="20">
        <text>(15S)-hydroxy-(5Z,8Z,11Z,13E)-eicosatetraenoate + NAD(+) = 15-oxo-(5Z,8Z,11Z,13E)-eicosatetraenoate + NADH + H(+)</text>
        <dbReference type="Rhea" id="RHEA:23260"/>
        <dbReference type="ChEBI" id="CHEBI:15378"/>
        <dbReference type="ChEBI" id="CHEBI:57409"/>
        <dbReference type="ChEBI" id="CHEBI:57410"/>
        <dbReference type="ChEBI" id="CHEBI:57540"/>
        <dbReference type="ChEBI" id="CHEBI:57945"/>
        <dbReference type="EC" id="1.1.1.232"/>
    </reaction>
    <physiologicalReaction direction="left-to-right" evidence="20">
        <dbReference type="Rhea" id="RHEA:23261"/>
    </physiologicalReaction>
</comment>
<dbReference type="PROSITE" id="PS00061">
    <property type="entry name" value="ADH_SHORT"/>
    <property type="match status" value="1"/>
</dbReference>
<proteinExistence type="inferred from homology"/>
<evidence type="ECO:0000256" key="15">
    <source>
        <dbReference type="ARBA" id="ARBA00048393"/>
    </source>
</evidence>
<comment type="catalytic activity">
    <reaction evidence="10">
        <text>resolvin D1 + NAD(+) = 8-oxoresolvin D1 + NADH + H(+)</text>
        <dbReference type="Rhea" id="RHEA:50124"/>
        <dbReference type="ChEBI" id="CHEBI:15378"/>
        <dbReference type="ChEBI" id="CHEBI:57540"/>
        <dbReference type="ChEBI" id="CHEBI:57945"/>
        <dbReference type="ChEBI" id="CHEBI:132079"/>
        <dbReference type="ChEBI" id="CHEBI:132080"/>
    </reaction>
    <physiologicalReaction direction="left-to-right" evidence="10">
        <dbReference type="Rhea" id="RHEA:50125"/>
    </physiologicalReaction>
</comment>
<evidence type="ECO:0000256" key="7">
    <source>
        <dbReference type="ARBA" id="ARBA00042026"/>
    </source>
</evidence>
<evidence type="ECO:0000256" key="8">
    <source>
        <dbReference type="ARBA" id="ARBA00045705"/>
    </source>
</evidence>
<comment type="catalytic activity">
    <reaction evidence="18">
        <text>prostaglandin E2 + NAD(+) = 15-oxoprostaglandin E2 + NADH + H(+)</text>
        <dbReference type="Rhea" id="RHEA:11876"/>
        <dbReference type="ChEBI" id="CHEBI:15378"/>
        <dbReference type="ChEBI" id="CHEBI:57400"/>
        <dbReference type="ChEBI" id="CHEBI:57540"/>
        <dbReference type="ChEBI" id="CHEBI:57945"/>
        <dbReference type="ChEBI" id="CHEBI:606564"/>
        <dbReference type="EC" id="1.1.1.141"/>
    </reaction>
    <physiologicalReaction direction="left-to-right" evidence="18">
        <dbReference type="Rhea" id="RHEA:11877"/>
    </physiologicalReaction>
</comment>
<dbReference type="InterPro" id="IPR002347">
    <property type="entry name" value="SDR_fam"/>
</dbReference>
<dbReference type="PANTHER" id="PTHR44229:SF4">
    <property type="entry name" value="15-HYDROXYPROSTAGLANDIN DEHYDROGENASE [NAD(+)]"/>
    <property type="match status" value="1"/>
</dbReference>
<dbReference type="EMBL" id="OU898280">
    <property type="protein sequence ID" value="CAG9834201.1"/>
    <property type="molecule type" value="Genomic_DNA"/>
</dbReference>
<evidence type="ECO:0000256" key="22">
    <source>
        <dbReference type="RuleBase" id="RU000363"/>
    </source>
</evidence>
<comment type="catalytic activity">
    <reaction evidence="12">
        <text>15-oxo-(5S,6R)-dihydroxy-(7E,9E,11Z)-eicosatrienoate + NADH + H(+) = (5S,6R,15S)-trihydroxy-(7E,9E,11Z)-eicosatrienoate + NAD(+)</text>
        <dbReference type="Rhea" id="RHEA:41596"/>
        <dbReference type="ChEBI" id="CHEBI:15378"/>
        <dbReference type="ChEBI" id="CHEBI:57540"/>
        <dbReference type="ChEBI" id="CHEBI:57945"/>
        <dbReference type="ChEBI" id="CHEBI:78325"/>
        <dbReference type="ChEBI" id="CHEBI:78329"/>
    </reaction>
    <physiologicalReaction direction="left-to-right" evidence="12">
        <dbReference type="Rhea" id="RHEA:41597"/>
    </physiologicalReaction>
</comment>
<dbReference type="InterPro" id="IPR036291">
    <property type="entry name" value="NAD(P)-bd_dom_sf"/>
</dbReference>
<evidence type="ECO:0000256" key="17">
    <source>
        <dbReference type="ARBA" id="ARBA00048611"/>
    </source>
</evidence>
<comment type="function">
    <text evidence="8">Catalyzes the NAD-dependent dehydrogenation (oxidation) of a broad array of hydroxylated polyunsaturated fatty acids (mainly eicosanoids and docosanoids, including prostaglandins, lipoxins and resolvins), yielding their corresponding keto (oxo) metabolites. Decreases the levels of the pro-proliferative prostaglandins such as prostaglandin E2 (whose activity is increased in cancer because of an increase in the expression of cyclooxygenase 2) and generates oxo-fatty acid products that can profoundly influence cell function by abrogating pro-inflammatory cytokine expression. Converts resolvins E1, D1 and D2 to their oxo products, which represents a mode of resolvin inactivation. Resolvin E1 plays important roles during the resolution phase of acute inflammation, while resolvins D1 and D2 have a unique role in obesity-induced adipose inflammation.</text>
</comment>
<evidence type="ECO:0000256" key="2">
    <source>
        <dbReference type="ARBA" id="ARBA00023002"/>
    </source>
</evidence>
<dbReference type="PANTHER" id="PTHR44229">
    <property type="entry name" value="15-HYDROXYPROSTAGLANDIN DEHYDROGENASE [NAD(+)]"/>
    <property type="match status" value="1"/>
</dbReference>
<evidence type="ECO:0000313" key="23">
    <source>
        <dbReference type="EMBL" id="CAG9834201.1"/>
    </source>
</evidence>
<evidence type="ECO:0000256" key="3">
    <source>
        <dbReference type="ARBA" id="ARBA00038968"/>
    </source>
</evidence>
<dbReference type="Gene3D" id="3.40.50.720">
    <property type="entry name" value="NAD(P)-binding Rossmann-like Domain"/>
    <property type="match status" value="1"/>
</dbReference>
<comment type="catalytic activity">
    <reaction evidence="9">
        <text>prostaglandin E1 + NAD(+) = 15-oxoprostaglandin E1 + NADH + H(+)</text>
        <dbReference type="Rhea" id="RHEA:16477"/>
        <dbReference type="ChEBI" id="CHEBI:15378"/>
        <dbReference type="ChEBI" id="CHEBI:57397"/>
        <dbReference type="ChEBI" id="CHEBI:57401"/>
        <dbReference type="ChEBI" id="CHEBI:57540"/>
        <dbReference type="ChEBI" id="CHEBI:57945"/>
    </reaction>
    <physiologicalReaction direction="left-to-right" evidence="9">
        <dbReference type="Rhea" id="RHEA:16478"/>
    </physiologicalReaction>
</comment>
<dbReference type="GO" id="GO:0016404">
    <property type="term" value="F:15-hydroxyprostaglandin dehydrogenase (NAD+) activity"/>
    <property type="evidence" value="ECO:0007669"/>
    <property type="project" value="UniProtKB-EC"/>
</dbReference>
<comment type="similarity">
    <text evidence="1 22">Belongs to the short-chain dehydrogenases/reductases (SDR) family.</text>
</comment>
<evidence type="ECO:0000256" key="4">
    <source>
        <dbReference type="ARBA" id="ARBA00039060"/>
    </source>
</evidence>
<dbReference type="EC" id="1.1.1.232" evidence="4"/>
<evidence type="ECO:0000256" key="16">
    <source>
        <dbReference type="ARBA" id="ARBA00048535"/>
    </source>
</evidence>
<organism evidence="23 24">
    <name type="scientific">Diabrotica balteata</name>
    <name type="common">Banded cucumber beetle</name>
    <dbReference type="NCBI Taxonomy" id="107213"/>
    <lineage>
        <taxon>Eukaryota</taxon>
        <taxon>Metazoa</taxon>
        <taxon>Ecdysozoa</taxon>
        <taxon>Arthropoda</taxon>
        <taxon>Hexapoda</taxon>
        <taxon>Insecta</taxon>
        <taxon>Pterygota</taxon>
        <taxon>Neoptera</taxon>
        <taxon>Endopterygota</taxon>
        <taxon>Coleoptera</taxon>
        <taxon>Polyphaga</taxon>
        <taxon>Cucujiformia</taxon>
        <taxon>Chrysomeloidea</taxon>
        <taxon>Chrysomelidae</taxon>
        <taxon>Galerucinae</taxon>
        <taxon>Diabroticina</taxon>
        <taxon>Diabroticites</taxon>
        <taxon>Diabrotica</taxon>
    </lineage>
</organism>
<evidence type="ECO:0000313" key="24">
    <source>
        <dbReference type="Proteomes" id="UP001153709"/>
    </source>
</evidence>